<evidence type="ECO:0000256" key="8">
    <source>
        <dbReference type="SAM" id="Phobius"/>
    </source>
</evidence>
<organism evidence="10 11">
    <name type="scientific">Brassica napus</name>
    <name type="common">Rape</name>
    <dbReference type="NCBI Taxonomy" id="3708"/>
    <lineage>
        <taxon>Eukaryota</taxon>
        <taxon>Viridiplantae</taxon>
        <taxon>Streptophyta</taxon>
        <taxon>Embryophyta</taxon>
        <taxon>Tracheophyta</taxon>
        <taxon>Spermatophyta</taxon>
        <taxon>Magnoliopsida</taxon>
        <taxon>eudicotyledons</taxon>
        <taxon>Gunneridae</taxon>
        <taxon>Pentapetalae</taxon>
        <taxon>rosids</taxon>
        <taxon>malvids</taxon>
        <taxon>Brassicales</taxon>
        <taxon>Brassicaceae</taxon>
        <taxon>Brassiceae</taxon>
        <taxon>Brassica</taxon>
    </lineage>
</organism>
<evidence type="ECO:0000256" key="7">
    <source>
        <dbReference type="ARBA" id="ARBA00023033"/>
    </source>
</evidence>
<dbReference type="Pfam" id="PF00561">
    <property type="entry name" value="Abhydrolase_1"/>
    <property type="match status" value="1"/>
</dbReference>
<comment type="cofactor">
    <cofactor evidence="1">
        <name>heme</name>
        <dbReference type="ChEBI" id="CHEBI:30413"/>
    </cofactor>
</comment>
<evidence type="ECO:0000256" key="6">
    <source>
        <dbReference type="ARBA" id="ARBA00023004"/>
    </source>
</evidence>
<evidence type="ECO:0000256" key="2">
    <source>
        <dbReference type="ARBA" id="ARBA00010617"/>
    </source>
</evidence>
<gene>
    <name evidence="10" type="ORF">HID58_078828</name>
</gene>
<evidence type="ECO:0000259" key="9">
    <source>
        <dbReference type="Pfam" id="PF00561"/>
    </source>
</evidence>
<dbReference type="InterPro" id="IPR036396">
    <property type="entry name" value="Cyt_P450_sf"/>
</dbReference>
<feature type="transmembrane region" description="Helical" evidence="8">
    <location>
        <begin position="80"/>
        <end position="98"/>
    </location>
</feature>
<dbReference type="InterPro" id="IPR000073">
    <property type="entry name" value="AB_hydrolase_1"/>
</dbReference>
<dbReference type="EMBL" id="JAGKQM010000017">
    <property type="protein sequence ID" value="KAH0871806.1"/>
    <property type="molecule type" value="Genomic_DNA"/>
</dbReference>
<keyword evidence="8" id="KW-0472">Membrane</keyword>
<dbReference type="InterPro" id="IPR029058">
    <property type="entry name" value="AB_hydrolase_fold"/>
</dbReference>
<protein>
    <recommendedName>
        <fullName evidence="9">AB hydrolase-1 domain-containing protein</fullName>
    </recommendedName>
</protein>
<keyword evidence="4" id="KW-0479">Metal-binding</keyword>
<evidence type="ECO:0000256" key="4">
    <source>
        <dbReference type="ARBA" id="ARBA00022723"/>
    </source>
</evidence>
<keyword evidence="8" id="KW-0812">Transmembrane</keyword>
<evidence type="ECO:0000256" key="5">
    <source>
        <dbReference type="ARBA" id="ARBA00023002"/>
    </source>
</evidence>
<dbReference type="CDD" id="cd20658">
    <property type="entry name" value="CYP79"/>
    <property type="match status" value="1"/>
</dbReference>
<evidence type="ECO:0000256" key="1">
    <source>
        <dbReference type="ARBA" id="ARBA00001971"/>
    </source>
</evidence>
<comment type="caution">
    <text evidence="10">The sequence shown here is derived from an EMBL/GenBank/DDBJ whole genome shotgun (WGS) entry which is preliminary data.</text>
</comment>
<dbReference type="SUPFAM" id="SSF53474">
    <property type="entry name" value="alpha/beta-Hydrolases"/>
    <property type="match status" value="1"/>
</dbReference>
<evidence type="ECO:0000256" key="3">
    <source>
        <dbReference type="ARBA" id="ARBA00022617"/>
    </source>
</evidence>
<proteinExistence type="inferred from homology"/>
<dbReference type="Gene3D" id="1.10.630.10">
    <property type="entry name" value="Cytochrome P450"/>
    <property type="match status" value="1"/>
</dbReference>
<keyword evidence="5" id="KW-0560">Oxidoreductase</keyword>
<keyword evidence="7" id="KW-0503">Monooxygenase</keyword>
<dbReference type="InterPro" id="IPR002401">
    <property type="entry name" value="Cyt_P450_E_grp-I"/>
</dbReference>
<evidence type="ECO:0000313" key="10">
    <source>
        <dbReference type="EMBL" id="KAH0871806.1"/>
    </source>
</evidence>
<dbReference type="PRINTS" id="PR00111">
    <property type="entry name" value="ABHYDROLASE"/>
</dbReference>
<keyword evidence="11" id="KW-1185">Reference proteome</keyword>
<dbReference type="PANTHER" id="PTHR47944">
    <property type="entry name" value="CYTOCHROME P450 98A9"/>
    <property type="match status" value="1"/>
</dbReference>
<keyword evidence="6" id="KW-0408">Iron</keyword>
<keyword evidence="3" id="KW-0349">Heme</keyword>
<evidence type="ECO:0000313" key="11">
    <source>
        <dbReference type="Proteomes" id="UP000824890"/>
    </source>
</evidence>
<feature type="domain" description="AB hydrolase-1" evidence="9">
    <location>
        <begin position="678"/>
        <end position="914"/>
    </location>
</feature>
<dbReference type="PROSITE" id="PS00086">
    <property type="entry name" value="CYTOCHROME_P450"/>
    <property type="match status" value="1"/>
</dbReference>
<reference evidence="10 11" key="1">
    <citation type="submission" date="2021-05" db="EMBL/GenBank/DDBJ databases">
        <title>Genome Assembly of Synthetic Allotetraploid Brassica napus Reveals Homoeologous Exchanges between Subgenomes.</title>
        <authorList>
            <person name="Davis J.T."/>
        </authorList>
    </citation>
    <scope>NUCLEOTIDE SEQUENCE [LARGE SCALE GENOMIC DNA]</scope>
    <source>
        <strain evidence="11">cv. Da-Ae</strain>
        <tissue evidence="10">Seedling</tissue>
    </source>
</reference>
<dbReference type="Gene3D" id="3.40.50.1820">
    <property type="entry name" value="alpha/beta hydrolase"/>
    <property type="match status" value="1"/>
</dbReference>
<dbReference type="InterPro" id="IPR017972">
    <property type="entry name" value="Cyt_P450_CS"/>
</dbReference>
<name>A0ABQ7YV88_BRANA</name>
<sequence>MVYSRWTRLTPPTIFLTPSYFPTHTGCGPNPCRENKKHNKLLYSSSFLSLYPQPKNMNTLTSNSSDLTSTTRQTWSFSNMYLLTTLQAFVAITLVMLLKKMITNPNKKKLYLPPGPTGWPIIGMIPAMLKSRPVFRWLHSIMKQLNTEIACVRLGNTNVITVTCPKIAREILKQQDALFASRPMTYAQNVLSNGYKTCVITPFGEQFKKMRKVVMTELVCPARHRWLHQKRAEENDHLTAWVYNMVKNSGSVDFRFVTRHYCGNAIKKLMFGTRTFSENTAADGGPTAEDIDHMEAMFEALGFTFAFCISDYLPMLTGLDLNGHEKIMRDSSAIMDKYHDPIIDGRIKMWKEGKRTQIEDFLDIFISIKDEEGNPLLTADEIKPTIKELVMAAPDNPSNAVEWAMAEMVNKPEILRKAMEEIDRVVGKERLVQESDIPKLNYVKAILREAFRLHPVAAFNLPHVALSDTTVAGYHIPKGSQVLLSRYGLGRNPKVWADPLSFKPERHLNECSEVTLTENDLRFISFSTGKRGCAAPALGTALTTMMLARLLQGFTWKLPENETRVELMESSHDMFLAKPLVMVGELRLPEHLYPTVNLVNISGYQKIIDSVSFSLQLSQLTRQERRESMASCFSYVSYRNKCYQYSFSRAGLRSSTSDLGDGTVVHCWVPQTHVDAKPTLLLLHGIGANAMWQWDRFIDRFIPRFNVYVPDLIFFGDSHTTRPDRSESFQASCVMRVMDAHGVGTMTVAGLSYGGFVAYSMAAQFKERIDRVVLICAGVALEEKDVEDGMFKVKSAEEAANVLFPQSPSMLRRLLQLSFYKPPVWIPSCFAMDYIHVMCRDYLLERKELVEALHKGRRFADLPKIAQPILMIWGEEDQVFPVELAHRLKRHLGENKAQLVLLKKTGHAINEERPKEMYKHLKSFLCTDAMIRPNDNAKRLMLTSLISPVKINK</sequence>
<dbReference type="PRINTS" id="PR00463">
    <property type="entry name" value="EP450I"/>
</dbReference>
<dbReference type="InterPro" id="IPR001128">
    <property type="entry name" value="Cyt_P450"/>
</dbReference>
<keyword evidence="8" id="KW-1133">Transmembrane helix</keyword>
<dbReference type="Pfam" id="PF00067">
    <property type="entry name" value="p450"/>
    <property type="match status" value="1"/>
</dbReference>
<accession>A0ABQ7YV88</accession>
<dbReference type="SUPFAM" id="SSF48264">
    <property type="entry name" value="Cytochrome P450"/>
    <property type="match status" value="1"/>
</dbReference>
<dbReference type="Proteomes" id="UP000824890">
    <property type="component" value="Unassembled WGS sequence"/>
</dbReference>
<comment type="similarity">
    <text evidence="2">Belongs to the cytochrome P450 family.</text>
</comment>
<dbReference type="PANTHER" id="PTHR47944:SF4">
    <property type="entry name" value="OS09G0441700 PROTEIN"/>
    <property type="match status" value="1"/>
</dbReference>